<evidence type="ECO:0000256" key="1">
    <source>
        <dbReference type="SAM" id="MobiDB-lite"/>
    </source>
</evidence>
<feature type="domain" description="C2H2-type" evidence="2">
    <location>
        <begin position="21"/>
        <end position="43"/>
    </location>
</feature>
<protein>
    <recommendedName>
        <fullName evidence="2">C2H2-type domain-containing protein</fullName>
    </recommendedName>
</protein>
<feature type="region of interest" description="Disordered" evidence="1">
    <location>
        <begin position="268"/>
        <end position="309"/>
    </location>
</feature>
<dbReference type="InterPro" id="IPR001680">
    <property type="entry name" value="WD40_rpt"/>
</dbReference>
<dbReference type="Gene3D" id="3.30.160.60">
    <property type="entry name" value="Classic Zinc Finger"/>
    <property type="match status" value="1"/>
</dbReference>
<dbReference type="EMBL" id="JARBDR010000657">
    <property type="protein sequence ID" value="KAJ8308370.1"/>
    <property type="molecule type" value="Genomic_DNA"/>
</dbReference>
<proteinExistence type="predicted"/>
<dbReference type="PROSITE" id="PS00028">
    <property type="entry name" value="ZINC_FINGER_C2H2_1"/>
    <property type="match status" value="1"/>
</dbReference>
<evidence type="ECO:0000259" key="2">
    <source>
        <dbReference type="PROSITE" id="PS00028"/>
    </source>
</evidence>
<feature type="region of interest" description="Disordered" evidence="1">
    <location>
        <begin position="342"/>
        <end position="385"/>
    </location>
</feature>
<reference evidence="3 4" key="1">
    <citation type="submission" date="2022-12" db="EMBL/GenBank/DDBJ databases">
        <title>Chromosome-level genome of Tegillarca granosa.</title>
        <authorList>
            <person name="Kim J."/>
        </authorList>
    </citation>
    <scope>NUCLEOTIDE SEQUENCE [LARGE SCALE GENOMIC DNA]</scope>
    <source>
        <strain evidence="3">Teg-2019</strain>
        <tissue evidence="3">Adductor muscle</tissue>
    </source>
</reference>
<accession>A0ABQ9EYA3</accession>
<feature type="compositionally biased region" description="Basic residues" evidence="1">
    <location>
        <begin position="352"/>
        <end position="367"/>
    </location>
</feature>
<dbReference type="InterPro" id="IPR015943">
    <property type="entry name" value="WD40/YVTN_repeat-like_dom_sf"/>
</dbReference>
<dbReference type="InterPro" id="IPR011047">
    <property type="entry name" value="Quinoprotein_ADH-like_sf"/>
</dbReference>
<dbReference type="InterPro" id="IPR042622">
    <property type="entry name" value="Znf106"/>
</dbReference>
<organism evidence="3 4">
    <name type="scientific">Tegillarca granosa</name>
    <name type="common">Malaysian cockle</name>
    <name type="synonym">Anadara granosa</name>
    <dbReference type="NCBI Taxonomy" id="220873"/>
    <lineage>
        <taxon>Eukaryota</taxon>
        <taxon>Metazoa</taxon>
        <taxon>Spiralia</taxon>
        <taxon>Lophotrochozoa</taxon>
        <taxon>Mollusca</taxon>
        <taxon>Bivalvia</taxon>
        <taxon>Autobranchia</taxon>
        <taxon>Pteriomorphia</taxon>
        <taxon>Arcoida</taxon>
        <taxon>Arcoidea</taxon>
        <taxon>Arcidae</taxon>
        <taxon>Tegillarca</taxon>
    </lineage>
</organism>
<dbReference type="SMART" id="SM00355">
    <property type="entry name" value="ZnF_C2H2"/>
    <property type="match status" value="3"/>
</dbReference>
<keyword evidence="4" id="KW-1185">Reference proteome</keyword>
<feature type="compositionally biased region" description="Basic and acidic residues" evidence="1">
    <location>
        <begin position="268"/>
        <end position="287"/>
    </location>
</feature>
<gene>
    <name evidence="3" type="ORF">KUTeg_013244</name>
</gene>
<dbReference type="Gene3D" id="2.130.10.10">
    <property type="entry name" value="YVTN repeat-like/Quinoprotein amine dehydrogenase"/>
    <property type="match status" value="1"/>
</dbReference>
<comment type="caution">
    <text evidence="3">The sequence shown here is derived from an EMBL/GenBank/DDBJ whole genome shotgun (WGS) entry which is preliminary data.</text>
</comment>
<dbReference type="PANTHER" id="PTHR14435:SF2">
    <property type="entry name" value="ZINC FINGER PROTEIN 106"/>
    <property type="match status" value="1"/>
</dbReference>
<dbReference type="InterPro" id="IPR013087">
    <property type="entry name" value="Znf_C2H2_type"/>
</dbReference>
<dbReference type="PANTHER" id="PTHR14435">
    <property type="entry name" value="ZINC FINGER PROTEIN 106"/>
    <property type="match status" value="1"/>
</dbReference>
<sequence>MSQPEIESIEMEDVEREERSCDLCKLSYTNDEALQEHNWSLMHHIKIEQKKKGASHNCSLCFAICPNIIEYGKHLNGDKHKRALEESRRQKEGEEKISSEKQALLDKISDSLTDDAPVDDLRKNLISQEKTKVIKQEPTDTGYDLLSSRITHASVVKLTDTGYDLPPSHITHAGVAKVTDSGYEQLSSHVNRILTEKNVEIPELDKAGSSHLSNVSFGSSVSSLHSESFFETVYDISLKEENLRQDITKVDGRINELKRVIEEANHHLQKCQEKKQKIATEEPERLESVSSSVDMADRSNKKDNSQVVTEATSPVAFKKFETSGNMSRMLSSEASSLEEFLSGLSDSDSARKERKPNKGKKVRRSKRLNPEQNTPKEKEEENKKFSHVNVKFMGTLSNVIDKDSFLKQIGGGKQPDKLSYMVVDSGQSQDVLQKLQSIIDANSGDEEEDLPKLVEVKQKLKFKTSESPVKELDLLDLGLVETGSEDMVEPELQRTSISSGNSEKRKSLLDEVQLDTESEDNRTGATVFCIIRFKLKQDVLTTFREAMKNTIRQGKDIQTKEETKGMTFDGPESPVLDLQVLDDHLFVCYRCMIIRQFHLKTGELLHEYITKPAIMNCIHVTTVNSAVRLYAGGHSKVVMLFDSKVGNLLSSESYEESIQCMHGSNGKLYMGTIHGSVIVKHIKTGKIVDTFHFTEKPISYITSATEGTRKVLLIASHDTVIYVCDSSSGLLIRMLMVIQFTVDLSTRHVLEHHLLTGDLIWTYNQPEGIVSSVVTYREYLLCSSYDKFIYCFDKKNRKPVKKLYGAGKGVIHKMIVSGSRDGQWKSCEEVYGLKDHLFHHLQTVHMQQNTRLYRCQWKGCNDWEAKEHMAVHLS</sequence>
<feature type="compositionally biased region" description="Basic and acidic residues" evidence="1">
    <location>
        <begin position="295"/>
        <end position="304"/>
    </location>
</feature>
<evidence type="ECO:0000313" key="4">
    <source>
        <dbReference type="Proteomes" id="UP001217089"/>
    </source>
</evidence>
<name>A0ABQ9EYA3_TEGGR</name>
<feature type="compositionally biased region" description="Basic and acidic residues" evidence="1">
    <location>
        <begin position="374"/>
        <end position="384"/>
    </location>
</feature>
<evidence type="ECO:0000313" key="3">
    <source>
        <dbReference type="EMBL" id="KAJ8308370.1"/>
    </source>
</evidence>
<dbReference type="SUPFAM" id="SSF50998">
    <property type="entry name" value="Quinoprotein alcohol dehydrogenase-like"/>
    <property type="match status" value="1"/>
</dbReference>
<dbReference type="SMART" id="SM00320">
    <property type="entry name" value="WD40"/>
    <property type="match status" value="4"/>
</dbReference>
<dbReference type="Proteomes" id="UP001217089">
    <property type="component" value="Unassembled WGS sequence"/>
</dbReference>